<comment type="caution">
    <text evidence="2">The sequence shown here is derived from an EMBL/GenBank/DDBJ whole genome shotgun (WGS) entry which is preliminary data.</text>
</comment>
<dbReference type="InterPro" id="IPR022496">
    <property type="entry name" value="T6A_TsaB"/>
</dbReference>
<dbReference type="Proteomes" id="UP000310636">
    <property type="component" value="Unassembled WGS sequence"/>
</dbReference>
<dbReference type="PANTHER" id="PTHR11735">
    <property type="entry name" value="TRNA N6-ADENOSINE THREONYLCARBAMOYLTRANSFERASE"/>
    <property type="match status" value="1"/>
</dbReference>
<dbReference type="InterPro" id="IPR043129">
    <property type="entry name" value="ATPase_NBD"/>
</dbReference>
<proteinExistence type="predicted"/>
<dbReference type="CDD" id="cd24032">
    <property type="entry name" value="ASKHA_NBD_TsaB"/>
    <property type="match status" value="1"/>
</dbReference>
<keyword evidence="3" id="KW-1185">Reference proteome</keyword>
<evidence type="ECO:0000313" key="3">
    <source>
        <dbReference type="Proteomes" id="UP000310636"/>
    </source>
</evidence>
<protein>
    <submittedName>
        <fullName evidence="2">tRNA (Adenosine(37)-N6)-threonylcarbamoyltransferase complex dimerization subunit type 1 TsaB</fullName>
    </submittedName>
</protein>
<dbReference type="PANTHER" id="PTHR11735:SF11">
    <property type="entry name" value="TRNA THREONYLCARBAMOYLADENOSINE BIOSYNTHESIS PROTEIN TSAB"/>
    <property type="match status" value="1"/>
</dbReference>
<dbReference type="AlphaFoldDB" id="A0A4S4BJE5"/>
<evidence type="ECO:0000313" key="2">
    <source>
        <dbReference type="EMBL" id="THF74767.1"/>
    </source>
</evidence>
<feature type="domain" description="Gcp-like" evidence="1">
    <location>
        <begin position="38"/>
        <end position="267"/>
    </location>
</feature>
<reference evidence="2 3" key="1">
    <citation type="submission" date="2019-04" db="EMBL/GenBank/DDBJ databases">
        <title>Cohnella sp. nov. isolated from preserved vegetables.</title>
        <authorList>
            <person name="Lin S.-Y."/>
            <person name="Hung M.-H."/>
            <person name="Young C.-C."/>
        </authorList>
    </citation>
    <scope>NUCLEOTIDE SEQUENCE [LARGE SCALE GENOMIC DNA]</scope>
    <source>
        <strain evidence="2 3">CC-MHH1044</strain>
    </source>
</reference>
<keyword evidence="2" id="KW-0808">Transferase</keyword>
<dbReference type="InterPro" id="IPR000905">
    <property type="entry name" value="Gcp-like_dom"/>
</dbReference>
<dbReference type="NCBIfam" id="TIGR03725">
    <property type="entry name" value="T6A_YeaZ"/>
    <property type="match status" value="1"/>
</dbReference>
<dbReference type="SUPFAM" id="SSF53067">
    <property type="entry name" value="Actin-like ATPase domain"/>
    <property type="match status" value="2"/>
</dbReference>
<sequence length="278" mass="29719">MGSSSDKKFATLALDTSTAMLAVAITRGGEIVGRSQSLAERNHSVYVSSRMKELMEECAVPAADIGIVAVGQGPGSYTGVRIAVTAAKTLAWIWGKPLVGVSSLEAMAYGFWRERLATASAARADAGKVWIVPLMDARRGQAYCACFSAAADGEWRREEADGIRLFENWFESLEERLAADPGQTPREIWFLSETGELTAKLLGGEGRIAVASQGASASAVRSVCREAAWLLDAAAVGLLAERRFLRGEADDVHGFAPNYTQLTEAEAKLNAARTESAR</sequence>
<accession>A0A4S4BJE5</accession>
<dbReference type="Pfam" id="PF00814">
    <property type="entry name" value="TsaD"/>
    <property type="match status" value="1"/>
</dbReference>
<dbReference type="GO" id="GO:0005829">
    <property type="term" value="C:cytosol"/>
    <property type="evidence" value="ECO:0007669"/>
    <property type="project" value="TreeGrafter"/>
</dbReference>
<name>A0A4S4BJE5_9BACL</name>
<dbReference type="EMBL" id="SSOB01000038">
    <property type="protein sequence ID" value="THF74767.1"/>
    <property type="molecule type" value="Genomic_DNA"/>
</dbReference>
<gene>
    <name evidence="2" type="primary">tsaB</name>
    <name evidence="2" type="ORF">E6C55_24290</name>
</gene>
<organism evidence="2 3">
    <name type="scientific">Cohnella fermenti</name>
    <dbReference type="NCBI Taxonomy" id="2565925"/>
    <lineage>
        <taxon>Bacteria</taxon>
        <taxon>Bacillati</taxon>
        <taxon>Bacillota</taxon>
        <taxon>Bacilli</taxon>
        <taxon>Bacillales</taxon>
        <taxon>Paenibacillaceae</taxon>
        <taxon>Cohnella</taxon>
    </lineage>
</organism>
<dbReference type="Gene3D" id="3.30.420.40">
    <property type="match status" value="1"/>
</dbReference>
<dbReference type="GO" id="GO:0002949">
    <property type="term" value="P:tRNA threonylcarbamoyladenosine modification"/>
    <property type="evidence" value="ECO:0007669"/>
    <property type="project" value="InterPro"/>
</dbReference>
<dbReference type="GO" id="GO:0016740">
    <property type="term" value="F:transferase activity"/>
    <property type="evidence" value="ECO:0007669"/>
    <property type="project" value="UniProtKB-KW"/>
</dbReference>
<evidence type="ECO:0000259" key="1">
    <source>
        <dbReference type="Pfam" id="PF00814"/>
    </source>
</evidence>
<dbReference type="OrthoDB" id="9784166at2"/>